<evidence type="ECO:0000313" key="2">
    <source>
        <dbReference type="Proteomes" id="UP000789860"/>
    </source>
</evidence>
<sequence length="171" mass="20819">MTTITEPPFPFELYWLIFEDLDNDSLHNVSKVSRYWHSLASNNKIWRQFALKCWENKEGMREIQKEIRKEPYKLWEKPSTWKRVHFFIEKEAKRTSWDVKDLVENSWHCRWSFADNGSMNLNDKLFKQSRSPDWNFIIKNDSSTFTSAGEQSFRRKLKEFNETLTFQYSEN</sequence>
<name>A0ACA9M2D7_9GLOM</name>
<comment type="caution">
    <text evidence="1">The sequence shown here is derived from an EMBL/GenBank/DDBJ whole genome shotgun (WGS) entry which is preliminary data.</text>
</comment>
<protein>
    <submittedName>
        <fullName evidence="1">5007_t:CDS:1</fullName>
    </submittedName>
</protein>
<proteinExistence type="predicted"/>
<keyword evidence="2" id="KW-1185">Reference proteome</keyword>
<dbReference type="EMBL" id="CAJVPM010009634">
    <property type="protein sequence ID" value="CAG8565792.1"/>
    <property type="molecule type" value="Genomic_DNA"/>
</dbReference>
<accession>A0ACA9M2D7</accession>
<dbReference type="Proteomes" id="UP000789860">
    <property type="component" value="Unassembled WGS sequence"/>
</dbReference>
<evidence type="ECO:0000313" key="1">
    <source>
        <dbReference type="EMBL" id="CAG8565792.1"/>
    </source>
</evidence>
<gene>
    <name evidence="1" type="ORF">SCALOS_LOCUS5668</name>
</gene>
<organism evidence="1 2">
    <name type="scientific">Scutellospora calospora</name>
    <dbReference type="NCBI Taxonomy" id="85575"/>
    <lineage>
        <taxon>Eukaryota</taxon>
        <taxon>Fungi</taxon>
        <taxon>Fungi incertae sedis</taxon>
        <taxon>Mucoromycota</taxon>
        <taxon>Glomeromycotina</taxon>
        <taxon>Glomeromycetes</taxon>
        <taxon>Diversisporales</taxon>
        <taxon>Gigasporaceae</taxon>
        <taxon>Scutellospora</taxon>
    </lineage>
</organism>
<reference evidence="1" key="1">
    <citation type="submission" date="2021-06" db="EMBL/GenBank/DDBJ databases">
        <authorList>
            <person name="Kallberg Y."/>
            <person name="Tangrot J."/>
            <person name="Rosling A."/>
        </authorList>
    </citation>
    <scope>NUCLEOTIDE SEQUENCE</scope>
    <source>
        <strain evidence="1">AU212A</strain>
    </source>
</reference>